<dbReference type="EMBL" id="ASWH01000002">
    <property type="protein sequence ID" value="EOW78983.1"/>
    <property type="molecule type" value="Genomic_DNA"/>
</dbReference>
<dbReference type="PATRIC" id="fig|1158614.3.peg.320"/>
<dbReference type="RefSeq" id="WP_010778778.1">
    <property type="nucleotide sequence ID" value="NZ_ASWH01000002.1"/>
</dbReference>
<protein>
    <submittedName>
        <fullName evidence="1">Uncharacterized protein</fullName>
    </submittedName>
</protein>
<dbReference type="Proteomes" id="UP000013750">
    <property type="component" value="Unassembled WGS sequence"/>
</dbReference>
<accession>R2VK39</accession>
<dbReference type="HOGENOM" id="CLU_2368502_0_0_9"/>
<dbReference type="Proteomes" id="UP000014160">
    <property type="component" value="Unassembled WGS sequence"/>
</dbReference>
<reference evidence="2 4" key="2">
    <citation type="submission" date="2013-03" db="EMBL/GenBank/DDBJ databases">
        <title>The Genome Sequence of Enterococcus gilvus ATCC BAA-350 (PacBio/Illumina hybrid assembly).</title>
        <authorList>
            <consortium name="The Broad Institute Genomics Platform"/>
            <consortium name="The Broad Institute Genome Sequencing Center for Infectious Disease"/>
            <person name="Earl A."/>
            <person name="Russ C."/>
            <person name="Gilmore M."/>
            <person name="Surin D."/>
            <person name="Walker B."/>
            <person name="Young S."/>
            <person name="Zeng Q."/>
            <person name="Gargeya S."/>
            <person name="Fitzgerald M."/>
            <person name="Haas B."/>
            <person name="Abouelleil A."/>
            <person name="Allen A.W."/>
            <person name="Alvarado L."/>
            <person name="Arachchi H.M."/>
            <person name="Berlin A.M."/>
            <person name="Chapman S.B."/>
            <person name="Gainer-Dewar J."/>
            <person name="Goldberg J."/>
            <person name="Griggs A."/>
            <person name="Gujja S."/>
            <person name="Hansen M."/>
            <person name="Howarth C."/>
            <person name="Imamovic A."/>
            <person name="Ireland A."/>
            <person name="Larimer J."/>
            <person name="McCowan C."/>
            <person name="Murphy C."/>
            <person name="Pearson M."/>
            <person name="Poon T.W."/>
            <person name="Priest M."/>
            <person name="Roberts A."/>
            <person name="Saif S."/>
            <person name="Shea T."/>
            <person name="Sisk P."/>
            <person name="Sykes S."/>
            <person name="Wortman J."/>
            <person name="Nusbaum C."/>
            <person name="Birren B."/>
        </authorList>
    </citation>
    <scope>NUCLEOTIDE SEQUENCE [LARGE SCALE GENOMIC DNA]</scope>
    <source>
        <strain evidence="2 4">ATCC BAA-350</strain>
    </source>
</reference>
<reference evidence="1 3" key="1">
    <citation type="submission" date="2013-02" db="EMBL/GenBank/DDBJ databases">
        <title>The Genome Sequence of Enterococcus gilvus ATCC BAA-350.</title>
        <authorList>
            <consortium name="The Broad Institute Genome Sequencing Platform"/>
            <consortium name="The Broad Institute Genome Sequencing Center for Infectious Disease"/>
            <person name="Earl A.M."/>
            <person name="Gilmore M.S."/>
            <person name="Lebreton F."/>
            <person name="Walker B."/>
            <person name="Young S.K."/>
            <person name="Zeng Q."/>
            <person name="Gargeya S."/>
            <person name="Fitzgerald M."/>
            <person name="Haas B."/>
            <person name="Abouelleil A."/>
            <person name="Alvarado L."/>
            <person name="Arachchi H.M."/>
            <person name="Berlin A.M."/>
            <person name="Chapman S.B."/>
            <person name="Dewar J."/>
            <person name="Goldberg J."/>
            <person name="Griggs A."/>
            <person name="Gujja S."/>
            <person name="Hansen M."/>
            <person name="Howarth C."/>
            <person name="Imamovic A."/>
            <person name="Larimer J."/>
            <person name="McCowan C."/>
            <person name="Murphy C."/>
            <person name="Neiman D."/>
            <person name="Pearson M."/>
            <person name="Priest M."/>
            <person name="Roberts A."/>
            <person name="Saif S."/>
            <person name="Shea T."/>
            <person name="Sisk P."/>
            <person name="Sykes S."/>
            <person name="Wortman J."/>
            <person name="Nusbaum C."/>
            <person name="Birren B."/>
        </authorList>
    </citation>
    <scope>NUCLEOTIDE SEQUENCE [LARGE SCALE GENOMIC DNA]</scope>
    <source>
        <strain evidence="1 3">ATCC BAA-350</strain>
    </source>
</reference>
<evidence type="ECO:0000313" key="3">
    <source>
        <dbReference type="Proteomes" id="UP000013750"/>
    </source>
</evidence>
<evidence type="ECO:0000313" key="1">
    <source>
        <dbReference type="EMBL" id="EOI58255.1"/>
    </source>
</evidence>
<sequence>MKRVNDCILDELLEILTHVSEISLSQFRSVVSVTLDEPLDAHQVLILNSRIKFSDQVKQSYSPEGETMYIKMAEMRKEECINRMDKTMYLNKTLR</sequence>
<organism evidence="1 3">
    <name type="scientific">Enterococcus gilvus ATCC BAA-350</name>
    <dbReference type="NCBI Taxonomy" id="1158614"/>
    <lineage>
        <taxon>Bacteria</taxon>
        <taxon>Bacillati</taxon>
        <taxon>Bacillota</taxon>
        <taxon>Bacilli</taxon>
        <taxon>Lactobacillales</taxon>
        <taxon>Enterococcaceae</taxon>
        <taxon>Enterococcus</taxon>
    </lineage>
</organism>
<dbReference type="EMBL" id="AJDQ01000003">
    <property type="protein sequence ID" value="EOI58255.1"/>
    <property type="molecule type" value="Genomic_DNA"/>
</dbReference>
<proteinExistence type="predicted"/>
<keyword evidence="4" id="KW-1185">Reference proteome</keyword>
<evidence type="ECO:0000313" key="4">
    <source>
        <dbReference type="Proteomes" id="UP000014160"/>
    </source>
</evidence>
<evidence type="ECO:0000313" key="2">
    <source>
        <dbReference type="EMBL" id="EOW78983.1"/>
    </source>
</evidence>
<gene>
    <name evidence="2" type="ORF">I592_03121</name>
    <name evidence="1" type="ORF">UKC_00327</name>
</gene>
<comment type="caution">
    <text evidence="1">The sequence shown here is derived from an EMBL/GenBank/DDBJ whole genome shotgun (WGS) entry which is preliminary data.</text>
</comment>
<name>R2VK39_9ENTE</name>
<dbReference type="AlphaFoldDB" id="R2VK39"/>